<dbReference type="AlphaFoldDB" id="A0A7V8T0U3"/>
<dbReference type="Pfam" id="PF20256">
    <property type="entry name" value="MoCoBD_2"/>
    <property type="match status" value="1"/>
</dbReference>
<dbReference type="InterPro" id="IPR046867">
    <property type="entry name" value="AldOxase/xan_DH_MoCoBD2"/>
</dbReference>
<proteinExistence type="predicted"/>
<dbReference type="Gene3D" id="3.90.1170.50">
    <property type="entry name" value="Aldehyde oxidase/xanthine dehydrogenase, a/b hammerhead"/>
    <property type="match status" value="1"/>
</dbReference>
<dbReference type="PANTHER" id="PTHR11908">
    <property type="entry name" value="XANTHINE DEHYDROGENASE"/>
    <property type="match status" value="1"/>
</dbReference>
<dbReference type="InterPro" id="IPR000674">
    <property type="entry name" value="Ald_Oxase/Xan_DH_a/b"/>
</dbReference>
<evidence type="ECO:0000259" key="1">
    <source>
        <dbReference type="SMART" id="SM01008"/>
    </source>
</evidence>
<sequence>MKNDRIVGTSVPRLEGRDKVTGQARYVDDMVLPGMLYGATVRSRIPRGTIKKLKFGPGINWKEFVIVSAKDIPGKNCIALIEDDQPCLADGIVNHPEEPILLLAHPDRNLLPKAVEAVSIEYDPLPAIFTMEESETLRERIWGSDNTFKQILIEKGDVESVWQKADYVVEAEYRTGAQEQLYIENNGMIAAYDAKKGLTVWGSLQCPFYVHRALMKLCDLPAEKTRVVQMETGGAFGGKEEYPSMIAAHAALLAIKSGKPVKIIYDRMEDMAATTKRHPSRTRHRTAISNDGKILGGEIEFTLDGGAYATLSSVVLSRGAIHAGGPYYWPNVRIRARAVATNAPPHGAFRGFGAPQSLFALERHMDRIAQAVELSPVEVRRRNFLQPGQTTTTGQTVGEPIALEKLLDRALELSDFETKKKRFVAENQRASCKKGIGIASFLHGAGFTGAGERYLSSVVGVEACEDGRVRVLVSSSEFGQGTKTVLCQIAAEALGLRYEDVDIAQPDTREVPNSGPTVASRTVMIVGKLLQSAAIGIRQTLAPSGLLGDSYSPEQFRAACRDYVAKHGRFRSLARYEQPESIAWDEEKYRGSAYAAFAWAVYVAAVTVDMTTYGVSVDDFVALQEVGKVLHPVLAKGQIVGGIAQAIGFALYEKVLWENGRMLNGQMTNYIMPTSADLPPIRVYFEEMGNVHGAFGAKGIGELPIDGPAPAIINAVGDALGVSFDAIPLLPEDILDALEKHAGTACATSSLPEGP</sequence>
<dbReference type="EMBL" id="JACDQQ010002800">
    <property type="protein sequence ID" value="MBA0089027.1"/>
    <property type="molecule type" value="Genomic_DNA"/>
</dbReference>
<reference evidence="2" key="1">
    <citation type="submission" date="2020-06" db="EMBL/GenBank/DDBJ databases">
        <title>Legume-microbial interactions unlock mineral nutrients during tropical forest succession.</title>
        <authorList>
            <person name="Epihov D.Z."/>
        </authorList>
    </citation>
    <scope>NUCLEOTIDE SEQUENCE [LARGE SCALE GENOMIC DNA]</scope>
    <source>
        <strain evidence="2">Pan2503</strain>
    </source>
</reference>
<dbReference type="Pfam" id="PF02738">
    <property type="entry name" value="MoCoBD_1"/>
    <property type="match status" value="1"/>
</dbReference>
<keyword evidence="3" id="KW-1185">Reference proteome</keyword>
<dbReference type="GO" id="GO:0016491">
    <property type="term" value="F:oxidoreductase activity"/>
    <property type="evidence" value="ECO:0007669"/>
    <property type="project" value="InterPro"/>
</dbReference>
<dbReference type="InterPro" id="IPR036856">
    <property type="entry name" value="Ald_Oxase/Xan_DH_a/b_sf"/>
</dbReference>
<evidence type="ECO:0000313" key="3">
    <source>
        <dbReference type="Proteomes" id="UP000567293"/>
    </source>
</evidence>
<comment type="caution">
    <text evidence="2">The sequence shown here is derived from an EMBL/GenBank/DDBJ whole genome shotgun (WGS) entry which is preliminary data.</text>
</comment>
<dbReference type="SMART" id="SM01008">
    <property type="entry name" value="Ald_Xan_dh_C"/>
    <property type="match status" value="1"/>
</dbReference>
<dbReference type="InterPro" id="IPR016208">
    <property type="entry name" value="Ald_Oxase/xanthine_DH-like"/>
</dbReference>
<dbReference type="PANTHER" id="PTHR11908:SF157">
    <property type="entry name" value="XANTHINE DEHYDROGENASE SUBUNIT D-RELATED"/>
    <property type="match status" value="1"/>
</dbReference>
<gene>
    <name evidence="2" type="ORF">HRJ53_28895</name>
</gene>
<dbReference type="InterPro" id="IPR008274">
    <property type="entry name" value="AldOxase/xan_DH_MoCoBD1"/>
</dbReference>
<dbReference type="Gene3D" id="3.30.365.10">
    <property type="entry name" value="Aldehyde oxidase/xanthine dehydrogenase, molybdopterin binding domain"/>
    <property type="match status" value="4"/>
</dbReference>
<dbReference type="InterPro" id="IPR037165">
    <property type="entry name" value="AldOxase/xan_DH_Mopterin-bd_sf"/>
</dbReference>
<dbReference type="SUPFAM" id="SSF54665">
    <property type="entry name" value="CO dehydrogenase molybdoprotein N-domain-like"/>
    <property type="match status" value="1"/>
</dbReference>
<name>A0A7V8T0U3_9BACT</name>
<feature type="domain" description="Aldehyde oxidase/xanthine dehydrogenase a/b hammerhead" evidence="1">
    <location>
        <begin position="21"/>
        <end position="126"/>
    </location>
</feature>
<protein>
    <submittedName>
        <fullName evidence="2">Xanthine dehydrogenase family protein</fullName>
    </submittedName>
</protein>
<dbReference type="Proteomes" id="UP000567293">
    <property type="component" value="Unassembled WGS sequence"/>
</dbReference>
<dbReference type="Pfam" id="PF01315">
    <property type="entry name" value="Ald_Xan_dh_C"/>
    <property type="match status" value="1"/>
</dbReference>
<dbReference type="SUPFAM" id="SSF56003">
    <property type="entry name" value="Molybdenum cofactor-binding domain"/>
    <property type="match status" value="1"/>
</dbReference>
<accession>A0A7V8T0U3</accession>
<organism evidence="2 3">
    <name type="scientific">Candidatus Acidiferrum panamense</name>
    <dbReference type="NCBI Taxonomy" id="2741543"/>
    <lineage>
        <taxon>Bacteria</taxon>
        <taxon>Pseudomonadati</taxon>
        <taxon>Acidobacteriota</taxon>
        <taxon>Terriglobia</taxon>
        <taxon>Candidatus Acidiferrales</taxon>
        <taxon>Candidatus Acidiferrum</taxon>
    </lineage>
</organism>
<evidence type="ECO:0000313" key="2">
    <source>
        <dbReference type="EMBL" id="MBA0089027.1"/>
    </source>
</evidence>
<dbReference type="GO" id="GO:0005506">
    <property type="term" value="F:iron ion binding"/>
    <property type="evidence" value="ECO:0007669"/>
    <property type="project" value="InterPro"/>
</dbReference>